<dbReference type="Proteomes" id="UP000003561">
    <property type="component" value="Unassembled WGS sequence"/>
</dbReference>
<gene>
    <name evidence="1" type="ORF">ROSEINA2194_00100</name>
</gene>
<proteinExistence type="predicted"/>
<dbReference type="EMBL" id="ACFY01000003">
    <property type="protein sequence ID" value="EEG96077.1"/>
    <property type="molecule type" value="Genomic_DNA"/>
</dbReference>
<dbReference type="AlphaFoldDB" id="C0FN06"/>
<reference evidence="1 2" key="2">
    <citation type="submission" date="2009-03" db="EMBL/GenBank/DDBJ databases">
        <title>Draft genome sequence of Roseburia inulinivorans (DSM 16841).</title>
        <authorList>
            <person name="Sudarsanam P."/>
            <person name="Ley R."/>
            <person name="Guruge J."/>
            <person name="Turnbaugh P.J."/>
            <person name="Mahowald M."/>
            <person name="Liep D."/>
            <person name="Gordon J."/>
        </authorList>
    </citation>
    <scope>NUCLEOTIDE SEQUENCE [LARGE SCALE GENOMIC DNA]</scope>
    <source>
        <strain evidence="1 2">DSM 16841</strain>
    </source>
</reference>
<reference evidence="1 2" key="1">
    <citation type="submission" date="2009-02" db="EMBL/GenBank/DDBJ databases">
        <authorList>
            <person name="Fulton L."/>
            <person name="Clifton S."/>
            <person name="Fulton B."/>
            <person name="Xu J."/>
            <person name="Minx P."/>
            <person name="Pepin K.H."/>
            <person name="Johnson M."/>
            <person name="Bhonagiri V."/>
            <person name="Nash W.E."/>
            <person name="Mardis E.R."/>
            <person name="Wilson R.K."/>
        </authorList>
    </citation>
    <scope>NUCLEOTIDE SEQUENCE [LARGE SCALE GENOMIC DNA]</scope>
    <source>
        <strain evidence="1 2">DSM 16841</strain>
    </source>
</reference>
<protein>
    <submittedName>
        <fullName evidence="1">Uncharacterized protein</fullName>
    </submittedName>
</protein>
<sequence>MFYNKKIFDFQVIKYHFRCFSGIVFELSEYRILLFVTADFNILFSVIKSCDTW</sequence>
<comment type="caution">
    <text evidence="1">The sequence shown here is derived from an EMBL/GenBank/DDBJ whole genome shotgun (WGS) entry which is preliminary data.</text>
</comment>
<name>C0FN06_9FIRM</name>
<organism evidence="1 2">
    <name type="scientific">Roseburia inulinivorans DSM 16841</name>
    <dbReference type="NCBI Taxonomy" id="622312"/>
    <lineage>
        <taxon>Bacteria</taxon>
        <taxon>Bacillati</taxon>
        <taxon>Bacillota</taxon>
        <taxon>Clostridia</taxon>
        <taxon>Lachnospirales</taxon>
        <taxon>Lachnospiraceae</taxon>
        <taxon>Roseburia</taxon>
    </lineage>
</organism>
<evidence type="ECO:0000313" key="1">
    <source>
        <dbReference type="EMBL" id="EEG96077.1"/>
    </source>
</evidence>
<evidence type="ECO:0000313" key="2">
    <source>
        <dbReference type="Proteomes" id="UP000003561"/>
    </source>
</evidence>
<accession>C0FN06</accession>